<evidence type="ECO:0000313" key="3">
    <source>
        <dbReference type="Proteomes" id="UP000295678"/>
    </source>
</evidence>
<protein>
    <submittedName>
        <fullName evidence="2">Uncharacterized protein</fullName>
    </submittedName>
</protein>
<feature type="signal peptide" evidence="1">
    <location>
        <begin position="1"/>
        <end position="18"/>
    </location>
</feature>
<dbReference type="OrthoDB" id="9813435at2"/>
<dbReference type="InterPro" id="IPR006311">
    <property type="entry name" value="TAT_signal"/>
</dbReference>
<keyword evidence="1" id="KW-0732">Signal</keyword>
<gene>
    <name evidence="2" type="ORF">EDC22_103260</name>
</gene>
<sequence>MLSTRRALMLGAFLTAFAATVPSAQAEDEAEVQTIRAVSHSIPAGSRAQAVAANAGAPRIIPAGEAELLRIKALAGGSEGATSLVAAGEATELTVRVRNENRRRVCQTDASTGAAPSGINGAVGPQIMVVVTNSAISRYNKNNCARVGQQSLAAFFAGVGVPATAQLKDPRVIYDRRSRRFFVTAVSTDSGNSDQYQYVAVSTDATGRTYNLYRIMLSEGTARFCKRSVGSTWDFPMAGVSNARWFVTANDKGLAGGVRGAILSMDKRASLSGAPMTVKCFNQLPANLAATISLDASAATAFLSPGSGSSSRIERRVVTAVGGGVANDTLTPIAPVVIPTWWAPPAAAQPNGQLLDTLDGRFVAPSIQNQQKIVNVHSIKVRDTAKIRLYHISTLNDAVSPTLIFTPTTVEDESDNLFNASVATSYGTADAPVFISATRTIPGNRNAGRASQLLFSGPADSADSARWRYALIGSSQAQMTGCARQPAGVCRWGDYSSTQIEPGNARLGWGFNQLVDGTGSANQSRWTTRAGLMQAFRGP</sequence>
<reference evidence="2 3" key="1">
    <citation type="submission" date="2019-03" db="EMBL/GenBank/DDBJ databases">
        <title>Genomic Encyclopedia of Type Strains, Phase IV (KMG-IV): sequencing the most valuable type-strain genomes for metagenomic binning, comparative biology and taxonomic classification.</title>
        <authorList>
            <person name="Goeker M."/>
        </authorList>
    </citation>
    <scope>NUCLEOTIDE SEQUENCE [LARGE SCALE GENOMIC DNA]</scope>
    <source>
        <strain evidence="2 3">DSM 19345</strain>
    </source>
</reference>
<comment type="caution">
    <text evidence="2">The sequence shown here is derived from an EMBL/GenBank/DDBJ whole genome shotgun (WGS) entry which is preliminary data.</text>
</comment>
<dbReference type="RefSeq" id="WP_132805834.1">
    <property type="nucleotide sequence ID" value="NZ_SMAK01000003.1"/>
</dbReference>
<dbReference type="AlphaFoldDB" id="A0A4R3MHQ5"/>
<dbReference type="Proteomes" id="UP000295678">
    <property type="component" value="Unassembled WGS sequence"/>
</dbReference>
<evidence type="ECO:0000313" key="2">
    <source>
        <dbReference type="EMBL" id="TCT11947.1"/>
    </source>
</evidence>
<dbReference type="EMBL" id="SMAK01000003">
    <property type="protein sequence ID" value="TCT11947.1"/>
    <property type="molecule type" value="Genomic_DNA"/>
</dbReference>
<keyword evidence="3" id="KW-1185">Reference proteome</keyword>
<organism evidence="2 3">
    <name type="scientific">Tepidamorphus gemmatus</name>
    <dbReference type="NCBI Taxonomy" id="747076"/>
    <lineage>
        <taxon>Bacteria</taxon>
        <taxon>Pseudomonadati</taxon>
        <taxon>Pseudomonadota</taxon>
        <taxon>Alphaproteobacteria</taxon>
        <taxon>Hyphomicrobiales</taxon>
        <taxon>Tepidamorphaceae</taxon>
        <taxon>Tepidamorphus</taxon>
    </lineage>
</organism>
<accession>A0A4R3MHQ5</accession>
<feature type="chain" id="PRO_5020683743" evidence="1">
    <location>
        <begin position="19"/>
        <end position="539"/>
    </location>
</feature>
<dbReference type="PROSITE" id="PS51318">
    <property type="entry name" value="TAT"/>
    <property type="match status" value="1"/>
</dbReference>
<proteinExistence type="predicted"/>
<evidence type="ECO:0000256" key="1">
    <source>
        <dbReference type="SAM" id="SignalP"/>
    </source>
</evidence>
<name>A0A4R3MHQ5_9HYPH</name>